<feature type="transmembrane region" description="Helical" evidence="1">
    <location>
        <begin position="58"/>
        <end position="76"/>
    </location>
</feature>
<proteinExistence type="predicted"/>
<keyword evidence="1" id="KW-1133">Transmembrane helix</keyword>
<name>A0A5M8R0C8_9BACT</name>
<comment type="caution">
    <text evidence="2">The sequence shown here is derived from an EMBL/GenBank/DDBJ whole genome shotgun (WGS) entry which is preliminary data.</text>
</comment>
<gene>
    <name evidence="2" type="ORF">FEM33_03735</name>
</gene>
<evidence type="ECO:0000256" key="1">
    <source>
        <dbReference type="SAM" id="Phobius"/>
    </source>
</evidence>
<dbReference type="Proteomes" id="UP000323994">
    <property type="component" value="Unassembled WGS sequence"/>
</dbReference>
<dbReference type="AlphaFoldDB" id="A0A5M8R0C8"/>
<accession>A0A5M8R0C8</accession>
<dbReference type="InterPro" id="IPR032820">
    <property type="entry name" value="ATPase_put"/>
</dbReference>
<dbReference type="RefSeq" id="WP_139010768.1">
    <property type="nucleotide sequence ID" value="NZ_VBSN01000023.1"/>
</dbReference>
<dbReference type="OrthoDB" id="9798708at2"/>
<dbReference type="EMBL" id="VBSN01000023">
    <property type="protein sequence ID" value="KAA6441081.1"/>
    <property type="molecule type" value="Genomic_DNA"/>
</dbReference>
<keyword evidence="1" id="KW-0812">Transmembrane</keyword>
<protein>
    <submittedName>
        <fullName evidence="2">AtpZ/AtpI family protein</fullName>
    </submittedName>
</protein>
<sequence>MKKNNPDPFSEERKSALKKQSSGFLKYSGMATQMLGTILLFTYGGYKLDEWQQNKVPVWTLILSLVSIAASLYMLIRSFNKK</sequence>
<keyword evidence="1" id="KW-0472">Membrane</keyword>
<evidence type="ECO:0000313" key="3">
    <source>
        <dbReference type="Proteomes" id="UP000323994"/>
    </source>
</evidence>
<keyword evidence="3" id="KW-1185">Reference proteome</keyword>
<reference evidence="2 3" key="1">
    <citation type="submission" date="2019-05" db="EMBL/GenBank/DDBJ databases">
        <authorList>
            <person name="Qu J.-H."/>
        </authorList>
    </citation>
    <scope>NUCLEOTIDE SEQUENCE [LARGE SCALE GENOMIC DNA]</scope>
    <source>
        <strain evidence="2 3">NS28</strain>
    </source>
</reference>
<evidence type="ECO:0000313" key="2">
    <source>
        <dbReference type="EMBL" id="KAA6441081.1"/>
    </source>
</evidence>
<dbReference type="Pfam" id="PF09527">
    <property type="entry name" value="ATPase_gene1"/>
    <property type="match status" value="1"/>
</dbReference>
<feature type="transmembrane region" description="Helical" evidence="1">
    <location>
        <begin position="24"/>
        <end position="46"/>
    </location>
</feature>
<organism evidence="2 3">
    <name type="scientific">Dyadobacter flavalbus</name>
    <dbReference type="NCBI Taxonomy" id="2579942"/>
    <lineage>
        <taxon>Bacteria</taxon>
        <taxon>Pseudomonadati</taxon>
        <taxon>Bacteroidota</taxon>
        <taxon>Cytophagia</taxon>
        <taxon>Cytophagales</taxon>
        <taxon>Spirosomataceae</taxon>
        <taxon>Dyadobacter</taxon>
    </lineage>
</organism>